<proteinExistence type="predicted"/>
<dbReference type="EMBL" id="JAKIHV010000019">
    <property type="protein sequence ID" value="MDE9625728.1"/>
    <property type="molecule type" value="Genomic_DNA"/>
</dbReference>
<organism evidence="1 2">
    <name type="scientific">Citrobacter portucalensis</name>
    <dbReference type="NCBI Taxonomy" id="1639133"/>
    <lineage>
        <taxon>Bacteria</taxon>
        <taxon>Pseudomonadati</taxon>
        <taxon>Pseudomonadota</taxon>
        <taxon>Gammaproteobacteria</taxon>
        <taxon>Enterobacterales</taxon>
        <taxon>Enterobacteriaceae</taxon>
        <taxon>Citrobacter</taxon>
        <taxon>Citrobacter freundii complex</taxon>
    </lineage>
</organism>
<sequence>MTSMTSFNIGELQVGTPHLMADLAELLLLLDFNGRKTIHRNELLSIISQEATSVETIDADLLDEARENDAESHDALERKIDFIWTQLEYRESSFKDVYPYIVDGDELIMLETLTDVQKIYCFLTCCSRLRSFSAFSRFGSISQKWAKYFTYLCKEAVKALAPAGKRTSVRIFDVGSPDRTAYYGTDLRQALPVLGRDLGVISNNNENCNQTSSGDGGFDIIVDYGFDDNLTSNFGILGQCGAQETEWPSKVLESHSINLRHYFQTNYDLPSIMFTPVFYKQSNGRWVNERHTNGILLLDRQRIINLILDMSFEKKITQSPWFINYEISLSHMHYSIY</sequence>
<dbReference type="AlphaFoldDB" id="A0AAJ1N882"/>
<evidence type="ECO:0008006" key="3">
    <source>
        <dbReference type="Google" id="ProtNLM"/>
    </source>
</evidence>
<protein>
    <recommendedName>
        <fullName evidence="3">EF-hand domain-containing protein</fullName>
    </recommendedName>
</protein>
<name>A0AAJ1N882_9ENTR</name>
<comment type="caution">
    <text evidence="1">The sequence shown here is derived from an EMBL/GenBank/DDBJ whole genome shotgun (WGS) entry which is preliminary data.</text>
</comment>
<reference evidence="1" key="1">
    <citation type="submission" date="2022-01" db="EMBL/GenBank/DDBJ databases">
        <title>Genetic Characterization of Carbapenem-resistant Citrobacter spp. from China: a multicenter study.</title>
        <authorList>
            <person name="Ye L."/>
        </authorList>
    </citation>
    <scope>NUCLEOTIDE SEQUENCE</scope>
    <source>
        <strain evidence="1">IR5464</strain>
    </source>
</reference>
<dbReference type="Proteomes" id="UP001147046">
    <property type="component" value="Unassembled WGS sequence"/>
</dbReference>
<evidence type="ECO:0000313" key="1">
    <source>
        <dbReference type="EMBL" id="MDE9625728.1"/>
    </source>
</evidence>
<accession>A0AAJ1N882</accession>
<evidence type="ECO:0000313" key="2">
    <source>
        <dbReference type="Proteomes" id="UP001147046"/>
    </source>
</evidence>
<dbReference type="RefSeq" id="WP_275370176.1">
    <property type="nucleotide sequence ID" value="NZ_JAKIHV010000019.1"/>
</dbReference>
<gene>
    <name evidence="1" type="ORF">L2102_20640</name>
</gene>